<evidence type="ECO:0000313" key="8">
    <source>
        <dbReference type="Proteomes" id="UP000006671"/>
    </source>
</evidence>
<dbReference type="PROSITE" id="PS00061">
    <property type="entry name" value="ADH_SHORT"/>
    <property type="match status" value="1"/>
</dbReference>
<name>D2V643_NAEGR</name>
<proteinExistence type="inferred from homology"/>
<dbReference type="InterPro" id="IPR045851">
    <property type="entry name" value="AMP-bd_C_sf"/>
</dbReference>
<reference evidence="7 8" key="1">
    <citation type="journal article" date="2010" name="Cell">
        <title>The genome of Naegleria gruberi illuminates early eukaryotic versatility.</title>
        <authorList>
            <person name="Fritz-Laylin L.K."/>
            <person name="Prochnik S.E."/>
            <person name="Ginger M.L."/>
            <person name="Dacks J.B."/>
            <person name="Carpenter M.L."/>
            <person name="Field M.C."/>
            <person name="Kuo A."/>
            <person name="Paredez A."/>
            <person name="Chapman J."/>
            <person name="Pham J."/>
            <person name="Shu S."/>
            <person name="Neupane R."/>
            <person name="Cipriano M."/>
            <person name="Mancuso J."/>
            <person name="Tu H."/>
            <person name="Salamov A."/>
            <person name="Lindquist E."/>
            <person name="Shapiro H."/>
            <person name="Lucas S."/>
            <person name="Grigoriev I.V."/>
            <person name="Cande W.Z."/>
            <person name="Fulton C."/>
            <person name="Rokhsar D.S."/>
            <person name="Dawson S.C."/>
        </authorList>
    </citation>
    <scope>NUCLEOTIDE SEQUENCE [LARGE SCALE GENOMIC DNA]</scope>
    <source>
        <strain evidence="7 8">NEG-M</strain>
    </source>
</reference>
<evidence type="ECO:0000259" key="6">
    <source>
        <dbReference type="Pfam" id="PF13193"/>
    </source>
</evidence>
<dbReference type="Gene3D" id="3.40.50.720">
    <property type="entry name" value="NAD(P)-binding Rossmann-like Domain"/>
    <property type="match status" value="1"/>
</dbReference>
<dbReference type="InterPro" id="IPR000873">
    <property type="entry name" value="AMP-dep_synth/lig_dom"/>
</dbReference>
<evidence type="ECO:0000313" key="7">
    <source>
        <dbReference type="EMBL" id="EFC47766.1"/>
    </source>
</evidence>
<dbReference type="GO" id="GO:0006631">
    <property type="term" value="P:fatty acid metabolic process"/>
    <property type="evidence" value="ECO:0007669"/>
    <property type="project" value="TreeGrafter"/>
</dbReference>
<evidence type="ECO:0000259" key="5">
    <source>
        <dbReference type="Pfam" id="PF00501"/>
    </source>
</evidence>
<dbReference type="EMBL" id="GG738853">
    <property type="protein sequence ID" value="EFC47766.1"/>
    <property type="molecule type" value="Genomic_DNA"/>
</dbReference>
<dbReference type="KEGG" id="ngr:NAEGRDRAFT_78737"/>
<dbReference type="Gene3D" id="3.30.300.30">
    <property type="match status" value="1"/>
</dbReference>
<dbReference type="InterPro" id="IPR002347">
    <property type="entry name" value="SDR_fam"/>
</dbReference>
<evidence type="ECO:0000256" key="4">
    <source>
        <dbReference type="ARBA" id="ARBA00022598"/>
    </source>
</evidence>
<dbReference type="SUPFAM" id="SSF56801">
    <property type="entry name" value="Acetyl-CoA synthetase-like"/>
    <property type="match status" value="1"/>
</dbReference>
<comment type="similarity">
    <text evidence="1">Belongs to the ATP-dependent AMP-binding enzyme family.</text>
</comment>
<evidence type="ECO:0000256" key="3">
    <source>
        <dbReference type="ARBA" id="ARBA00022553"/>
    </source>
</evidence>
<dbReference type="GO" id="GO:0031956">
    <property type="term" value="F:medium-chain fatty acid-CoA ligase activity"/>
    <property type="evidence" value="ECO:0007669"/>
    <property type="project" value="TreeGrafter"/>
</dbReference>
<protein>
    <submittedName>
        <fullName evidence="7">Acyl-CoA synthase</fullName>
    </submittedName>
</protein>
<dbReference type="Pfam" id="PF00501">
    <property type="entry name" value="AMP-binding"/>
    <property type="match status" value="1"/>
</dbReference>
<dbReference type="OrthoDB" id="16262at2759"/>
<evidence type="ECO:0000256" key="2">
    <source>
        <dbReference type="ARBA" id="ARBA00022450"/>
    </source>
</evidence>
<accession>D2V643</accession>
<dbReference type="PROSITE" id="PS00455">
    <property type="entry name" value="AMP_BINDING"/>
    <property type="match status" value="1"/>
</dbReference>
<gene>
    <name evidence="7" type="ORF">NAEGRDRAFT_78737</name>
</gene>
<keyword evidence="2" id="KW-0596">Phosphopantetheine</keyword>
<dbReference type="Proteomes" id="UP000006671">
    <property type="component" value="Unassembled WGS sequence"/>
</dbReference>
<dbReference type="CDD" id="cd05917">
    <property type="entry name" value="FACL_like_2"/>
    <property type="match status" value="1"/>
</dbReference>
<organism evidence="8">
    <name type="scientific">Naegleria gruberi</name>
    <name type="common">Amoeba</name>
    <dbReference type="NCBI Taxonomy" id="5762"/>
    <lineage>
        <taxon>Eukaryota</taxon>
        <taxon>Discoba</taxon>
        <taxon>Heterolobosea</taxon>
        <taxon>Tetramitia</taxon>
        <taxon>Eutetramitia</taxon>
        <taxon>Vahlkampfiidae</taxon>
        <taxon>Naegleria</taxon>
    </lineage>
</organism>
<dbReference type="eggNOG" id="KOG1177">
    <property type="taxonomic scope" value="Eukaryota"/>
</dbReference>
<dbReference type="InterPro" id="IPR020845">
    <property type="entry name" value="AMP-binding_CS"/>
</dbReference>
<keyword evidence="8" id="KW-1185">Reference proteome</keyword>
<dbReference type="FunFam" id="3.30.300.30:FF:000008">
    <property type="entry name" value="2,3-dihydroxybenzoate-AMP ligase"/>
    <property type="match status" value="1"/>
</dbReference>
<dbReference type="InterPro" id="IPR020904">
    <property type="entry name" value="Sc_DH/Rdtase_CS"/>
</dbReference>
<sequence>MSSSSSANTKPESPTAMLSDNLFNVKGKIVVITGGTRGIGLAIAQGFLMNGVAKVYVCSRRKEACQQVEDQVNQFVKKYYSGKDQIPKLVALQADLATMEGIESFCSQIVEDKVDVLVNNSGTNWGESVDTYPEHAWDKVMDLNLKTPFYVIQKLLPKLRNAASIDNPARIVNIGSINGVTCPNMDTFAYSVSKAGLHHLTKHLALRLASDHIAVNALACGFFFTKMTKQTFEDFGDHIMENIPLGRVSKGSDIVGATLFLSSLASAWMTGNIIAIDGGSLIKSKKRQFSTQQIVESSFGHHHQFLVDNKPLIVDQQVSHIKGSTREPLIHETLFELFEKRVYEMDSHPLLQVSGSEHNLNQDQTFSWREVHEQSLKLANALHRLGYKKEDRIGIWMPNSHEWSIVLMAAAKLGLIVVNVNPAYRKHELQHALNLVQCKGLIIVPEYKGTNYVQMLYDLCPGLDRNVNQNGGKHAYSDEMQVPTVESEALPHLRHIFYCSPSRAFFPGMIDFTNELLNMSIPKGLTHQQWMKAKHNCNDTLNIQFTSGTTGLPKGAALSHFNIVNNSYFVGKAMNLQTGVDKLALCVPFYHCFGSNLGFLAFSLHGCGIVLSSFGFDPEATLRAVHKYKCTALHGVPTMFIAELEHPNFKKYDLSSLRTGIVAGALCPMPLMKRCINEMNLRELINVYGMTETSPYSFNTHINDSLEVRTTSVGRIHPHVEARVVDPETGKVVPFGTQGELQVRGYLVMKYYWDQPEATKKVIENGWMKTGDIAVFRTDENGPYCSIEGRIKDIIIRGGENIVPREIENFLYMNPNIKDVAIVGVPDEKYGEQICACIILKSGKSLTEEELRAFCQGQIAHYKIPKYVMFMDEFPMTVTGKIQKFVLRDWATDKLGLKK</sequence>
<dbReference type="PANTHER" id="PTHR43201">
    <property type="entry name" value="ACYL-COA SYNTHETASE"/>
    <property type="match status" value="1"/>
</dbReference>
<dbReference type="PANTHER" id="PTHR43201:SF5">
    <property type="entry name" value="MEDIUM-CHAIN ACYL-COA LIGASE ACSF2, MITOCHONDRIAL"/>
    <property type="match status" value="1"/>
</dbReference>
<dbReference type="RefSeq" id="XP_002680510.1">
    <property type="nucleotide sequence ID" value="XM_002680464.1"/>
</dbReference>
<feature type="domain" description="AMP-dependent synthetase/ligase" evidence="5">
    <location>
        <begin position="361"/>
        <end position="753"/>
    </location>
</feature>
<dbReference type="Gene3D" id="2.30.38.10">
    <property type="entry name" value="Luciferase, Domain 3"/>
    <property type="match status" value="1"/>
</dbReference>
<dbReference type="InParanoid" id="D2V643"/>
<dbReference type="VEuPathDB" id="AmoebaDB:NAEGRDRAFT_78737"/>
<dbReference type="eggNOG" id="KOG0725">
    <property type="taxonomic scope" value="Eukaryota"/>
</dbReference>
<dbReference type="GeneID" id="8861927"/>
<dbReference type="Gene3D" id="3.40.50.980">
    <property type="match status" value="2"/>
</dbReference>
<keyword evidence="4" id="KW-0436">Ligase</keyword>
<dbReference type="SUPFAM" id="SSF51735">
    <property type="entry name" value="NAD(P)-binding Rossmann-fold domains"/>
    <property type="match status" value="1"/>
</dbReference>
<dbReference type="InterPro" id="IPR036291">
    <property type="entry name" value="NAD(P)-bd_dom_sf"/>
</dbReference>
<evidence type="ECO:0000256" key="1">
    <source>
        <dbReference type="ARBA" id="ARBA00006432"/>
    </source>
</evidence>
<feature type="domain" description="AMP-binding enzyme C-terminal" evidence="6">
    <location>
        <begin position="806"/>
        <end position="881"/>
    </location>
</feature>
<dbReference type="STRING" id="5762.D2V643"/>
<dbReference type="InterPro" id="IPR025110">
    <property type="entry name" value="AMP-bd_C"/>
</dbReference>
<dbReference type="PRINTS" id="PR00080">
    <property type="entry name" value="SDRFAMILY"/>
</dbReference>
<dbReference type="AlphaFoldDB" id="D2V643"/>
<dbReference type="Pfam" id="PF13193">
    <property type="entry name" value="AMP-binding_C"/>
    <property type="match status" value="1"/>
</dbReference>
<dbReference type="FunFam" id="3.40.50.720:FF:000084">
    <property type="entry name" value="Short-chain dehydrogenase reductase"/>
    <property type="match status" value="1"/>
</dbReference>
<keyword evidence="3" id="KW-0597">Phosphoprotein</keyword>
<dbReference type="PRINTS" id="PR00081">
    <property type="entry name" value="GDHRDH"/>
</dbReference>
<dbReference type="Pfam" id="PF00106">
    <property type="entry name" value="adh_short"/>
    <property type="match status" value="1"/>
</dbReference>